<evidence type="ECO:0000313" key="10">
    <source>
        <dbReference type="Proteomes" id="UP000481030"/>
    </source>
</evidence>
<keyword evidence="4" id="KW-1003">Cell membrane</keyword>
<dbReference type="PROSITE" id="PS00211">
    <property type="entry name" value="ABC_TRANSPORTER_1"/>
    <property type="match status" value="2"/>
</dbReference>
<keyword evidence="10" id="KW-1185">Reference proteome</keyword>
<dbReference type="NCBIfam" id="NF007739">
    <property type="entry name" value="PRK10419.1"/>
    <property type="match status" value="2"/>
</dbReference>
<organism evidence="9 10">
    <name type="scientific">Cytobacillus depressus</name>
    <dbReference type="NCBI Taxonomy" id="1602942"/>
    <lineage>
        <taxon>Bacteria</taxon>
        <taxon>Bacillati</taxon>
        <taxon>Bacillota</taxon>
        <taxon>Bacilli</taxon>
        <taxon>Bacillales</taxon>
        <taxon>Bacillaceae</taxon>
        <taxon>Cytobacillus</taxon>
    </lineage>
</organism>
<feature type="domain" description="ABC transporter" evidence="8">
    <location>
        <begin position="360"/>
        <end position="605"/>
    </location>
</feature>
<evidence type="ECO:0000256" key="2">
    <source>
        <dbReference type="ARBA" id="ARBA00005417"/>
    </source>
</evidence>
<dbReference type="InterPro" id="IPR013563">
    <property type="entry name" value="Oligopep_ABC_C"/>
</dbReference>
<dbReference type="GO" id="GO:0005886">
    <property type="term" value="C:plasma membrane"/>
    <property type="evidence" value="ECO:0007669"/>
    <property type="project" value="UniProtKB-SubCell"/>
</dbReference>
<feature type="domain" description="ABC transporter" evidence="8">
    <location>
        <begin position="5"/>
        <end position="256"/>
    </location>
</feature>
<dbReference type="PROSITE" id="PS50893">
    <property type="entry name" value="ABC_TRANSPORTER_2"/>
    <property type="match status" value="2"/>
</dbReference>
<dbReference type="GO" id="GO:0015833">
    <property type="term" value="P:peptide transport"/>
    <property type="evidence" value="ECO:0007669"/>
    <property type="project" value="InterPro"/>
</dbReference>
<keyword evidence="5" id="KW-0547">Nucleotide-binding</keyword>
<dbReference type="InterPro" id="IPR050388">
    <property type="entry name" value="ABC_Ni/Peptide_Import"/>
</dbReference>
<dbReference type="FunFam" id="3.40.50.300:FF:000016">
    <property type="entry name" value="Oligopeptide ABC transporter ATP-binding component"/>
    <property type="match status" value="2"/>
</dbReference>
<dbReference type="Gene3D" id="3.40.50.300">
    <property type="entry name" value="P-loop containing nucleotide triphosphate hydrolases"/>
    <property type="match status" value="2"/>
</dbReference>
<protein>
    <submittedName>
        <fullName evidence="9">ABC transporter ATP-binding protein</fullName>
    </submittedName>
</protein>
<keyword evidence="3" id="KW-0813">Transport</keyword>
<evidence type="ECO:0000256" key="7">
    <source>
        <dbReference type="ARBA" id="ARBA00023136"/>
    </source>
</evidence>
<dbReference type="SMART" id="SM00382">
    <property type="entry name" value="AAA"/>
    <property type="match status" value="2"/>
</dbReference>
<dbReference type="GO" id="GO:0016887">
    <property type="term" value="F:ATP hydrolysis activity"/>
    <property type="evidence" value="ECO:0007669"/>
    <property type="project" value="InterPro"/>
</dbReference>
<dbReference type="GO" id="GO:0005524">
    <property type="term" value="F:ATP binding"/>
    <property type="evidence" value="ECO:0007669"/>
    <property type="project" value="UniProtKB-KW"/>
</dbReference>
<dbReference type="Proteomes" id="UP000481030">
    <property type="component" value="Unassembled WGS sequence"/>
</dbReference>
<dbReference type="AlphaFoldDB" id="A0A6L3V5V4"/>
<gene>
    <name evidence="9" type="ORF">F7731_12855</name>
</gene>
<dbReference type="OrthoDB" id="9802264at2"/>
<dbReference type="PANTHER" id="PTHR43297">
    <property type="entry name" value="OLIGOPEPTIDE TRANSPORT ATP-BINDING PROTEIN APPD"/>
    <property type="match status" value="1"/>
</dbReference>
<evidence type="ECO:0000313" key="9">
    <source>
        <dbReference type="EMBL" id="KAB2334663.1"/>
    </source>
</evidence>
<dbReference type="InterPro" id="IPR003439">
    <property type="entry name" value="ABC_transporter-like_ATP-bd"/>
</dbReference>
<comment type="similarity">
    <text evidence="2">Belongs to the ABC transporter superfamily.</text>
</comment>
<dbReference type="PANTHER" id="PTHR43297:SF2">
    <property type="entry name" value="DIPEPTIDE TRANSPORT ATP-BINDING PROTEIN DPPD"/>
    <property type="match status" value="1"/>
</dbReference>
<evidence type="ECO:0000259" key="8">
    <source>
        <dbReference type="PROSITE" id="PS50893"/>
    </source>
</evidence>
<dbReference type="InterPro" id="IPR003593">
    <property type="entry name" value="AAA+_ATPase"/>
</dbReference>
<dbReference type="Pfam" id="PF00005">
    <property type="entry name" value="ABC_tran"/>
    <property type="match status" value="2"/>
</dbReference>
<dbReference type="EMBL" id="WBOS01000005">
    <property type="protein sequence ID" value="KAB2334663.1"/>
    <property type="molecule type" value="Genomic_DNA"/>
</dbReference>
<reference evidence="9 10" key="1">
    <citation type="journal article" date="2016" name="Antonie Van Leeuwenhoek">
        <title>Bacillus depressus sp. nov., isolated from soil of a sunflower field.</title>
        <authorList>
            <person name="Wei X."/>
            <person name="Xin D."/>
            <person name="Xin Y."/>
            <person name="Zhang H."/>
            <person name="Wang T."/>
            <person name="Zhang J."/>
        </authorList>
    </citation>
    <scope>NUCLEOTIDE SEQUENCE [LARGE SCALE GENOMIC DNA]</scope>
    <source>
        <strain evidence="9 10">BZ1</strain>
    </source>
</reference>
<proteinExistence type="inferred from homology"/>
<evidence type="ECO:0000256" key="4">
    <source>
        <dbReference type="ARBA" id="ARBA00022475"/>
    </source>
</evidence>
<dbReference type="SUPFAM" id="SSF52540">
    <property type="entry name" value="P-loop containing nucleoside triphosphate hydrolases"/>
    <property type="match status" value="2"/>
</dbReference>
<keyword evidence="6 9" id="KW-0067">ATP-binding</keyword>
<comment type="subcellular location">
    <subcellularLocation>
        <location evidence="1">Cell membrane</location>
        <topology evidence="1">Peripheral membrane protein</topology>
    </subcellularLocation>
</comment>
<sequence length="666" mass="74703">MGKILDVKNLQVSFDTYAGEVKAVRGVSFHLNKGETLAIVGESGSGKSVTSKSLMKLIPNPPGRITGGEILFEGKNLVEFSEKQMQKIRGSDIAMIFQDPMTSLNPTMTVGKQIMESIMKHQKLPKQQAKEKAIELLDMVGIPNPENRLASYPHQFSGGMRQRVVIAMAISCNPKILIADEPTTALDVTIQAQILELLKDLQKKLDTSIIFITHDLGVVANIADRVAVMYAGKIIEIGTVDEIFYNPQHPYTWGLLGAMPNLNEKAEELITIPGSPPDLLKPPIGDAFASRNKYAMNIDFQIEPPMFKVSDTHYAATWLLHEKAPKTVSPEILKKHRQTSSKEIQKERFAKKKEKRQKLLEINNLKQYFSSGSNIVKAVDGINFDIYKGETFGLVGESGCGKSTTGRTIIGLYGATDGEILYNNENICKKRSFSDAQKLNREIQMIFQDPYSSLNPRQTVADIIAEGMDIHGLASSKKERMEKVYELLETVGLNREHANRYPHEFSGGQRQRIGIARALAVDPEFIIADEPISALDVSIQAQVVNLMKKLQKEKGLTYLFIAHDLSMVKYISDRIGVMYKGRLVELAESDELYENPMHPYTKSLLSAIPLPNPETEKTRTRIKFDQSFVWDGKGEEPIFREVKPGHWVACTKQEYEEYKNQIIDVI</sequence>
<evidence type="ECO:0000256" key="6">
    <source>
        <dbReference type="ARBA" id="ARBA00022840"/>
    </source>
</evidence>
<dbReference type="NCBIfam" id="NF008453">
    <property type="entry name" value="PRK11308.1"/>
    <property type="match status" value="2"/>
</dbReference>
<dbReference type="RefSeq" id="WP_151535198.1">
    <property type="nucleotide sequence ID" value="NZ_WBOS01000005.1"/>
</dbReference>
<dbReference type="NCBIfam" id="TIGR01727">
    <property type="entry name" value="oligo_HPY"/>
    <property type="match status" value="1"/>
</dbReference>
<dbReference type="InterPro" id="IPR017871">
    <property type="entry name" value="ABC_transporter-like_CS"/>
</dbReference>
<accession>A0A6L3V5V4</accession>
<comment type="caution">
    <text evidence="9">The sequence shown here is derived from an EMBL/GenBank/DDBJ whole genome shotgun (WGS) entry which is preliminary data.</text>
</comment>
<keyword evidence="7" id="KW-0472">Membrane</keyword>
<dbReference type="Pfam" id="PF08352">
    <property type="entry name" value="oligo_HPY"/>
    <property type="match status" value="2"/>
</dbReference>
<evidence type="ECO:0000256" key="5">
    <source>
        <dbReference type="ARBA" id="ARBA00022741"/>
    </source>
</evidence>
<name>A0A6L3V5V4_9BACI</name>
<evidence type="ECO:0000256" key="3">
    <source>
        <dbReference type="ARBA" id="ARBA00022448"/>
    </source>
</evidence>
<evidence type="ECO:0000256" key="1">
    <source>
        <dbReference type="ARBA" id="ARBA00004202"/>
    </source>
</evidence>
<dbReference type="InterPro" id="IPR027417">
    <property type="entry name" value="P-loop_NTPase"/>
</dbReference>
<dbReference type="CDD" id="cd03257">
    <property type="entry name" value="ABC_NikE_OppD_transporters"/>
    <property type="match status" value="2"/>
</dbReference>